<gene>
    <name evidence="1" type="ORF">BV22DRAFT_1037582</name>
</gene>
<evidence type="ECO:0000313" key="2">
    <source>
        <dbReference type="Proteomes" id="UP000790709"/>
    </source>
</evidence>
<reference evidence="1" key="1">
    <citation type="journal article" date="2021" name="New Phytol.">
        <title>Evolutionary innovations through gain and loss of genes in the ectomycorrhizal Boletales.</title>
        <authorList>
            <person name="Wu G."/>
            <person name="Miyauchi S."/>
            <person name="Morin E."/>
            <person name="Kuo A."/>
            <person name="Drula E."/>
            <person name="Varga T."/>
            <person name="Kohler A."/>
            <person name="Feng B."/>
            <person name="Cao Y."/>
            <person name="Lipzen A."/>
            <person name="Daum C."/>
            <person name="Hundley H."/>
            <person name="Pangilinan J."/>
            <person name="Johnson J."/>
            <person name="Barry K."/>
            <person name="LaButti K."/>
            <person name="Ng V."/>
            <person name="Ahrendt S."/>
            <person name="Min B."/>
            <person name="Choi I.G."/>
            <person name="Park H."/>
            <person name="Plett J.M."/>
            <person name="Magnuson J."/>
            <person name="Spatafora J.W."/>
            <person name="Nagy L.G."/>
            <person name="Henrissat B."/>
            <person name="Grigoriev I.V."/>
            <person name="Yang Z.L."/>
            <person name="Xu J."/>
            <person name="Martin F.M."/>
        </authorList>
    </citation>
    <scope>NUCLEOTIDE SEQUENCE</scope>
    <source>
        <strain evidence="1">KUC20120723A-06</strain>
    </source>
</reference>
<proteinExistence type="predicted"/>
<comment type="caution">
    <text evidence="1">The sequence shown here is derived from an EMBL/GenBank/DDBJ whole genome shotgun (WGS) entry which is preliminary data.</text>
</comment>
<accession>A0ACB8BAV8</accession>
<protein>
    <submittedName>
        <fullName evidence="1">Uncharacterized protein</fullName>
    </submittedName>
</protein>
<evidence type="ECO:0000313" key="1">
    <source>
        <dbReference type="EMBL" id="KAH7922353.1"/>
    </source>
</evidence>
<dbReference type="Proteomes" id="UP000790709">
    <property type="component" value="Unassembled WGS sequence"/>
</dbReference>
<organism evidence="1 2">
    <name type="scientific">Leucogyrophana mollusca</name>
    <dbReference type="NCBI Taxonomy" id="85980"/>
    <lineage>
        <taxon>Eukaryota</taxon>
        <taxon>Fungi</taxon>
        <taxon>Dikarya</taxon>
        <taxon>Basidiomycota</taxon>
        <taxon>Agaricomycotina</taxon>
        <taxon>Agaricomycetes</taxon>
        <taxon>Agaricomycetidae</taxon>
        <taxon>Boletales</taxon>
        <taxon>Boletales incertae sedis</taxon>
        <taxon>Leucogyrophana</taxon>
    </lineage>
</organism>
<keyword evidence="2" id="KW-1185">Reference proteome</keyword>
<sequence>MDDSDSADNPHAAPAEGGPVLYDKTSTEESDRSQLRSIRIAHKISGEVRDNLSSLWMTAIAKESGNAPPEESGRDQPEQGNAADGIEGSRIFKVVASYKLRSAIELSGKAFLQVWWHIVSCHCELWKGGVYHHDISESNLMYYRNAQGVVVGALNDFDLSSIKQGRQGNERIGTMPFMAIELLDQEALGVHITHQYRHDAESLVWVLVWVTLHYEGGARLPRKDRPLEVWLSLQAAECSEKKAAFMVWGRRKIVPPPSQPENWEVARNCLKGLTARYAEYKSGQVITAVEEVFEIWLYNAVKDFLG</sequence>
<dbReference type="EMBL" id="MU266488">
    <property type="protein sequence ID" value="KAH7922353.1"/>
    <property type="molecule type" value="Genomic_DNA"/>
</dbReference>
<name>A0ACB8BAV8_9AGAM</name>